<protein>
    <submittedName>
        <fullName evidence="1">Uncharacterized protein</fullName>
    </submittedName>
</protein>
<sequence length="130" mass="14946">MPLQKERTRIIYETCLGKSVRAYQWQELKNQLVNARLPLTIDNLRFVAKCKRVAPRKAIASHVLNLVVESATDLNGSVKGAVIKDYIYKKCPSLSKHKFYRAFRSMDISYRNDGTYSIAELGEVLYKLFA</sequence>
<dbReference type="AlphaFoldDB" id="A0A367RZ61"/>
<comment type="caution">
    <text evidence="1">The sequence shown here is derived from an EMBL/GenBank/DDBJ whole genome shotgun (WGS) entry which is preliminary data.</text>
</comment>
<name>A0A367RZ61_NOSPU</name>
<dbReference type="EMBL" id="LXQE01000034">
    <property type="protein sequence ID" value="RCJ41121.1"/>
    <property type="molecule type" value="Genomic_DNA"/>
</dbReference>
<gene>
    <name evidence="1" type="ORF">A6769_38875</name>
</gene>
<evidence type="ECO:0000313" key="1">
    <source>
        <dbReference type="EMBL" id="RCJ41121.1"/>
    </source>
</evidence>
<reference evidence="1 2" key="1">
    <citation type="submission" date="2016-04" db="EMBL/GenBank/DDBJ databases">
        <authorList>
            <person name="Evans L.H."/>
            <person name="Alamgir A."/>
            <person name="Owens N."/>
            <person name="Weber N.D."/>
            <person name="Virtaneva K."/>
            <person name="Barbian K."/>
            <person name="Babar A."/>
            <person name="Rosenke K."/>
        </authorList>
    </citation>
    <scope>NUCLEOTIDE SEQUENCE [LARGE SCALE GENOMIC DNA]</scope>
    <source>
        <strain evidence="1">NIES-2108</strain>
    </source>
</reference>
<organism evidence="1 2">
    <name type="scientific">Nostoc punctiforme NIES-2108</name>
    <dbReference type="NCBI Taxonomy" id="1356359"/>
    <lineage>
        <taxon>Bacteria</taxon>
        <taxon>Bacillati</taxon>
        <taxon>Cyanobacteriota</taxon>
        <taxon>Cyanophyceae</taxon>
        <taxon>Nostocales</taxon>
        <taxon>Nostocaceae</taxon>
        <taxon>Nostoc</taxon>
    </lineage>
</organism>
<accession>A0A367RZ61</accession>
<evidence type="ECO:0000313" key="2">
    <source>
        <dbReference type="Proteomes" id="UP000252085"/>
    </source>
</evidence>
<proteinExistence type="predicted"/>
<dbReference type="Proteomes" id="UP000252085">
    <property type="component" value="Unassembled WGS sequence"/>
</dbReference>